<reference evidence="2 3" key="1">
    <citation type="submission" date="2019-07" db="EMBL/GenBank/DDBJ databases">
        <title>Pseudomonas mangiferae sp. nov., isolated from bark of mango tree in Thailand.</title>
        <authorList>
            <person name="Srisuk N."/>
            <person name="Anurat P."/>
        </authorList>
    </citation>
    <scope>NUCLEOTIDE SEQUENCE [LARGE SCALE GENOMIC DNA]</scope>
    <source>
        <strain evidence="2 3">DMKU_BBB3-04</strain>
    </source>
</reference>
<comment type="caution">
    <text evidence="2">The sequence shown here is derived from an EMBL/GenBank/DDBJ whole genome shotgun (WGS) entry which is preliminary data.</text>
</comment>
<name>A0A553GUS0_9PSED</name>
<evidence type="ECO:0000313" key="3">
    <source>
        <dbReference type="Proteomes" id="UP000315235"/>
    </source>
</evidence>
<sequence>MVKFLYAVVVCFFIVFALIAFCLAVYVSIFKLDEIEKYLENSAAIKRSPLAARKGWWERLYRTDQIAGLLMFERYSLRKGILALEDLDRLPINLHRWVTWSYGVLAMNVIIFMALVQYGRYRGWIGVA</sequence>
<keyword evidence="1" id="KW-1133">Transmembrane helix</keyword>
<dbReference type="AlphaFoldDB" id="A0A553GUS0"/>
<keyword evidence="3" id="KW-1185">Reference proteome</keyword>
<proteinExistence type="predicted"/>
<feature type="transmembrane region" description="Helical" evidence="1">
    <location>
        <begin position="97"/>
        <end position="118"/>
    </location>
</feature>
<organism evidence="2 3">
    <name type="scientific">Pseudomonas mangiferae</name>
    <dbReference type="NCBI Taxonomy" id="2593654"/>
    <lineage>
        <taxon>Bacteria</taxon>
        <taxon>Pseudomonadati</taxon>
        <taxon>Pseudomonadota</taxon>
        <taxon>Gammaproteobacteria</taxon>
        <taxon>Pseudomonadales</taxon>
        <taxon>Pseudomonadaceae</taxon>
        <taxon>Pseudomonas</taxon>
    </lineage>
</organism>
<dbReference type="RefSeq" id="WP_143489932.1">
    <property type="nucleotide sequence ID" value="NZ_VJOY01000018.1"/>
</dbReference>
<keyword evidence="1" id="KW-0812">Transmembrane</keyword>
<protein>
    <submittedName>
        <fullName evidence="2">Uncharacterized protein</fullName>
    </submittedName>
</protein>
<dbReference type="Proteomes" id="UP000315235">
    <property type="component" value="Unassembled WGS sequence"/>
</dbReference>
<gene>
    <name evidence="2" type="ORF">FM069_18920</name>
</gene>
<evidence type="ECO:0000256" key="1">
    <source>
        <dbReference type="SAM" id="Phobius"/>
    </source>
</evidence>
<accession>A0A553GUS0</accession>
<feature type="transmembrane region" description="Helical" evidence="1">
    <location>
        <begin position="6"/>
        <end position="29"/>
    </location>
</feature>
<dbReference type="EMBL" id="VJOY01000018">
    <property type="protein sequence ID" value="TRX73247.1"/>
    <property type="molecule type" value="Genomic_DNA"/>
</dbReference>
<keyword evidence="1" id="KW-0472">Membrane</keyword>
<evidence type="ECO:0000313" key="2">
    <source>
        <dbReference type="EMBL" id="TRX73247.1"/>
    </source>
</evidence>